<dbReference type="PhylomeDB" id="A0A061B536"/>
<dbReference type="CDD" id="cd22903">
    <property type="entry name" value="NI9M"/>
    <property type="match status" value="1"/>
</dbReference>
<protein>
    <submittedName>
        <fullName evidence="2">CYFA0S10e02366g1_1</fullName>
    </submittedName>
</protein>
<accession>A0A061B536</accession>
<dbReference type="EMBL" id="LK052895">
    <property type="protein sequence ID" value="CDR42795.1"/>
    <property type="molecule type" value="Genomic_DNA"/>
</dbReference>
<dbReference type="OrthoDB" id="2093409at2759"/>
<evidence type="ECO:0000313" key="2">
    <source>
        <dbReference type="EMBL" id="CDR42795.1"/>
    </source>
</evidence>
<reference evidence="2" key="1">
    <citation type="journal article" date="2014" name="Genome Announc.">
        <title>Genome sequence of the yeast Cyberlindnera fabianii (Hansenula fabianii).</title>
        <authorList>
            <person name="Freel K.C."/>
            <person name="Sarilar V."/>
            <person name="Neuveglise C."/>
            <person name="Devillers H."/>
            <person name="Friedrich A."/>
            <person name="Schacherer J."/>
        </authorList>
    </citation>
    <scope>NUCLEOTIDE SEQUENCE</scope>
    <source>
        <strain evidence="2">YJS4271</strain>
    </source>
</reference>
<sequence>MWTREIAVMERAPSTFREPWNSRKWGKSKAYDTQLSSLWDLKALQTDLIGASMSEYPVYFKQPIRWARYHAHNRPHIFFSVLLGISGPILALTMTPLRRKYLYEDDEPIPLTYPIPTRARDLSLKGYDD</sequence>
<keyword evidence="1" id="KW-0812">Transmembrane</keyword>
<feature type="transmembrane region" description="Helical" evidence="1">
    <location>
        <begin position="76"/>
        <end position="94"/>
    </location>
</feature>
<dbReference type="AlphaFoldDB" id="A0A061B536"/>
<evidence type="ECO:0000256" key="1">
    <source>
        <dbReference type="SAM" id="Phobius"/>
    </source>
</evidence>
<gene>
    <name evidence="2" type="ORF">CYFA0S_10e02366g</name>
</gene>
<name>A0A061B536_CYBFA</name>
<proteinExistence type="predicted"/>
<keyword evidence="1" id="KW-1133">Transmembrane helix</keyword>
<organism evidence="2">
    <name type="scientific">Cyberlindnera fabianii</name>
    <name type="common">Yeast</name>
    <name type="synonym">Hansenula fabianii</name>
    <dbReference type="NCBI Taxonomy" id="36022"/>
    <lineage>
        <taxon>Eukaryota</taxon>
        <taxon>Fungi</taxon>
        <taxon>Dikarya</taxon>
        <taxon>Ascomycota</taxon>
        <taxon>Saccharomycotina</taxon>
        <taxon>Saccharomycetes</taxon>
        <taxon>Phaffomycetales</taxon>
        <taxon>Phaffomycetaceae</taxon>
        <taxon>Cyberlindnera</taxon>
    </lineage>
</organism>
<keyword evidence="1" id="KW-0472">Membrane</keyword>
<dbReference type="PANTHER" id="PTHR38488:SF1">
    <property type="entry name" value="OXIDOREDUCTASE 9.5 KDA SUBUNIT, PUTATIVE (AFU_ORTHOLOGUE AFUA_5G08980)-RELATED"/>
    <property type="match status" value="1"/>
</dbReference>
<dbReference type="InterPro" id="IPR039961">
    <property type="entry name" value="Nuo9.5"/>
</dbReference>
<dbReference type="PANTHER" id="PTHR38488">
    <property type="entry name" value="OXIDOREDUCTASE 9.5 KDA SUBUNIT, PUTATIVE (AFU_ORTHOLOGUE AFUA_5G08980)-RELATED"/>
    <property type="match status" value="1"/>
</dbReference>